<proteinExistence type="predicted"/>
<organism evidence="2 3">
    <name type="scientific">Novosphingobium indicum</name>
    <dbReference type="NCBI Taxonomy" id="462949"/>
    <lineage>
        <taxon>Bacteria</taxon>
        <taxon>Pseudomonadati</taxon>
        <taxon>Pseudomonadota</taxon>
        <taxon>Alphaproteobacteria</taxon>
        <taxon>Sphingomonadales</taxon>
        <taxon>Sphingomonadaceae</taxon>
        <taxon>Novosphingobium</taxon>
    </lineage>
</organism>
<dbReference type="RefSeq" id="WP_188821312.1">
    <property type="nucleotide sequence ID" value="NZ_BMLK01000017.1"/>
</dbReference>
<sequence length="114" mass="12057">MHKFLFAGVAAVSAMALGAPACAHPEGHENHARSERKPVRVSAKEAVVKLVTQSKLPASWAKVEAGDAALKPVGGESRWVVTFENAAIREASQRKLYVVLTASGEFVSAGYKAV</sequence>
<evidence type="ECO:0008006" key="4">
    <source>
        <dbReference type="Google" id="ProtNLM"/>
    </source>
</evidence>
<evidence type="ECO:0000313" key="3">
    <source>
        <dbReference type="Proteomes" id="UP000605099"/>
    </source>
</evidence>
<dbReference type="Proteomes" id="UP000605099">
    <property type="component" value="Unassembled WGS sequence"/>
</dbReference>
<reference evidence="3" key="1">
    <citation type="journal article" date="2019" name="Int. J. Syst. Evol. Microbiol.">
        <title>The Global Catalogue of Microorganisms (GCM) 10K type strain sequencing project: providing services to taxonomists for standard genome sequencing and annotation.</title>
        <authorList>
            <consortium name="The Broad Institute Genomics Platform"/>
            <consortium name="The Broad Institute Genome Sequencing Center for Infectious Disease"/>
            <person name="Wu L."/>
            <person name="Ma J."/>
        </authorList>
    </citation>
    <scope>NUCLEOTIDE SEQUENCE [LARGE SCALE GENOMIC DNA]</scope>
    <source>
        <strain evidence="3">CGMCC 1.6784</strain>
    </source>
</reference>
<dbReference type="Pfam" id="PF20098">
    <property type="entry name" value="DUF6488"/>
    <property type="match status" value="1"/>
</dbReference>
<dbReference type="InterPro" id="IPR045503">
    <property type="entry name" value="DUF6488"/>
</dbReference>
<feature type="chain" id="PRO_5046967425" description="Lipoprotein" evidence="1">
    <location>
        <begin position="24"/>
        <end position="114"/>
    </location>
</feature>
<dbReference type="EMBL" id="BMLK01000017">
    <property type="protein sequence ID" value="GGN55975.1"/>
    <property type="molecule type" value="Genomic_DNA"/>
</dbReference>
<gene>
    <name evidence="2" type="ORF">GCM10011349_33190</name>
</gene>
<comment type="caution">
    <text evidence="2">The sequence shown here is derived from an EMBL/GenBank/DDBJ whole genome shotgun (WGS) entry which is preliminary data.</text>
</comment>
<keyword evidence="3" id="KW-1185">Reference proteome</keyword>
<evidence type="ECO:0000256" key="1">
    <source>
        <dbReference type="SAM" id="SignalP"/>
    </source>
</evidence>
<protein>
    <recommendedName>
        <fullName evidence="4">Lipoprotein</fullName>
    </recommendedName>
</protein>
<keyword evidence="1" id="KW-0732">Signal</keyword>
<name>A0ABQ2JSK2_9SPHN</name>
<feature type="signal peptide" evidence="1">
    <location>
        <begin position="1"/>
        <end position="23"/>
    </location>
</feature>
<accession>A0ABQ2JSK2</accession>
<evidence type="ECO:0000313" key="2">
    <source>
        <dbReference type="EMBL" id="GGN55975.1"/>
    </source>
</evidence>